<dbReference type="PROSITE" id="PS00061">
    <property type="entry name" value="ADH_SHORT"/>
    <property type="match status" value="1"/>
</dbReference>
<dbReference type="PANTHER" id="PTHR42760:SF133">
    <property type="entry name" value="3-OXOACYL-[ACYL-CARRIER-PROTEIN] REDUCTASE"/>
    <property type="match status" value="1"/>
</dbReference>
<dbReference type="Proteomes" id="UP000003257">
    <property type="component" value="Unassembled WGS sequence"/>
</dbReference>
<dbReference type="InterPro" id="IPR020904">
    <property type="entry name" value="Sc_DH/Rdtase_CS"/>
</dbReference>
<comment type="similarity">
    <text evidence="1">Belongs to the short-chain dehydrogenases/reductases (SDR) family.</text>
</comment>
<keyword evidence="2" id="KW-0560">Oxidoreductase</keyword>
<dbReference type="PRINTS" id="PR00081">
    <property type="entry name" value="GDHRDH"/>
</dbReference>
<name>A0ABM9X084_9RHOB</name>
<dbReference type="PRINTS" id="PR00080">
    <property type="entry name" value="SDRFAMILY"/>
</dbReference>
<organism evidence="3 4">
    <name type="scientific">Sulfitobacter indolifex HEL-45</name>
    <dbReference type="NCBI Taxonomy" id="391624"/>
    <lineage>
        <taxon>Bacteria</taxon>
        <taxon>Pseudomonadati</taxon>
        <taxon>Pseudomonadota</taxon>
        <taxon>Alphaproteobacteria</taxon>
        <taxon>Rhodobacterales</taxon>
        <taxon>Roseobacteraceae</taxon>
        <taxon>Sulfitobacter</taxon>
    </lineage>
</organism>
<protein>
    <submittedName>
        <fullName evidence="3">Oxidoreductase, short chain dehydrogenase/reductase family protein</fullName>
    </submittedName>
</protein>
<dbReference type="RefSeq" id="WP_007121537.1">
    <property type="nucleotide sequence ID" value="NZ_ABID01000086.1"/>
</dbReference>
<evidence type="ECO:0000313" key="4">
    <source>
        <dbReference type="Proteomes" id="UP000003257"/>
    </source>
</evidence>
<dbReference type="Pfam" id="PF13561">
    <property type="entry name" value="adh_short_C2"/>
    <property type="match status" value="1"/>
</dbReference>
<proteinExistence type="inferred from homology"/>
<dbReference type="InterPro" id="IPR036291">
    <property type="entry name" value="NAD(P)-bd_dom_sf"/>
</dbReference>
<comment type="caution">
    <text evidence="3">The sequence shown here is derived from an EMBL/GenBank/DDBJ whole genome shotgun (WGS) entry which is preliminary data.</text>
</comment>
<keyword evidence="4" id="KW-1185">Reference proteome</keyword>
<dbReference type="InterPro" id="IPR002347">
    <property type="entry name" value="SDR_fam"/>
</dbReference>
<reference evidence="3 4" key="1">
    <citation type="submission" date="2007-11" db="EMBL/GenBank/DDBJ databases">
        <authorList>
            <person name="Wagner-Dobler I."/>
            <person name="Ferriera S."/>
            <person name="Johnson J."/>
            <person name="Kravitz S."/>
            <person name="Beeson K."/>
            <person name="Sutton G."/>
            <person name="Rogers Y.-H."/>
            <person name="Friedman R."/>
            <person name="Frazier M."/>
            <person name="Venter J.C."/>
        </authorList>
    </citation>
    <scope>NUCLEOTIDE SEQUENCE [LARGE SCALE GENOMIC DNA]</scope>
    <source>
        <strain evidence="3 4">HEL-45</strain>
    </source>
</reference>
<accession>A0ABM9X084</accession>
<dbReference type="SUPFAM" id="SSF51735">
    <property type="entry name" value="NAD(P)-binding Rossmann-fold domains"/>
    <property type="match status" value="1"/>
</dbReference>
<evidence type="ECO:0000256" key="1">
    <source>
        <dbReference type="ARBA" id="ARBA00006484"/>
    </source>
</evidence>
<evidence type="ECO:0000313" key="3">
    <source>
        <dbReference type="EMBL" id="EDQ02884.1"/>
    </source>
</evidence>
<gene>
    <name evidence="3" type="ORF">OIHEL45_20466</name>
</gene>
<dbReference type="CDD" id="cd05233">
    <property type="entry name" value="SDR_c"/>
    <property type="match status" value="1"/>
</dbReference>
<dbReference type="Gene3D" id="3.40.50.720">
    <property type="entry name" value="NAD(P)-binding Rossmann-like Domain"/>
    <property type="match status" value="1"/>
</dbReference>
<dbReference type="PANTHER" id="PTHR42760">
    <property type="entry name" value="SHORT-CHAIN DEHYDROGENASES/REDUCTASES FAMILY MEMBER"/>
    <property type="match status" value="1"/>
</dbReference>
<evidence type="ECO:0000256" key="2">
    <source>
        <dbReference type="ARBA" id="ARBA00023002"/>
    </source>
</evidence>
<sequence>MTSMAGRRIAITGAAGALGRAAAHRLAAAGAVPVLFDLDGVAARALAQETGGAAQALDITDSQAVAAAFARIGPLHGLVNSAGIEGPTGSLDEVDPASLDQVMAINVRGSLACAQAAVRAMRATSRGHGAIVNIASTAGLLGSAHLGIYAMSKTAVISMTRSLSIALAAEGIRVNAVCPGSIDSKMFERSTAGPDAAGRRDRLIGMHPMSRLGRPDEVAEAVLWLLSDAASFTTGAVLPVDGGRLA</sequence>
<dbReference type="EMBL" id="ABID01000086">
    <property type="protein sequence ID" value="EDQ02884.1"/>
    <property type="molecule type" value="Genomic_DNA"/>
</dbReference>